<organism evidence="2 3">
    <name type="scientific">Antrihabitans stalactiti</name>
    <dbReference type="NCBI Taxonomy" id="2584121"/>
    <lineage>
        <taxon>Bacteria</taxon>
        <taxon>Bacillati</taxon>
        <taxon>Actinomycetota</taxon>
        <taxon>Actinomycetes</taxon>
        <taxon>Mycobacteriales</taxon>
        <taxon>Nocardiaceae</taxon>
        <taxon>Antrihabitans</taxon>
    </lineage>
</organism>
<gene>
    <name evidence="2" type="ORF">FGL95_25795</name>
</gene>
<proteinExistence type="predicted"/>
<keyword evidence="3" id="KW-1185">Reference proteome</keyword>
<comment type="caution">
    <text evidence="2">The sequence shown here is derived from an EMBL/GenBank/DDBJ whole genome shotgun (WGS) entry which is preliminary data.</text>
</comment>
<dbReference type="EMBL" id="VCQU01000011">
    <property type="protein sequence ID" value="NMN98455.1"/>
    <property type="molecule type" value="Genomic_DNA"/>
</dbReference>
<name>A0A848KIA4_9NOCA</name>
<protein>
    <submittedName>
        <fullName evidence="2">Uncharacterized protein</fullName>
    </submittedName>
</protein>
<sequence>MTHKQRAELTKKRADEAVRIVGVTRDENDHPALRKIARACIALARQQLDQERQPAKSNEQMSSREAEHA</sequence>
<evidence type="ECO:0000313" key="3">
    <source>
        <dbReference type="Proteomes" id="UP000535543"/>
    </source>
</evidence>
<dbReference type="Proteomes" id="UP000535543">
    <property type="component" value="Unassembled WGS sequence"/>
</dbReference>
<dbReference type="RefSeq" id="WP_169592823.1">
    <property type="nucleotide sequence ID" value="NZ_VCQU01000011.1"/>
</dbReference>
<reference evidence="2 3" key="2">
    <citation type="submission" date="2020-06" db="EMBL/GenBank/DDBJ databases">
        <title>Antribacter stalactiti gen. nov., sp. nov., a new member of the family Nacardiaceae isolated from a cave.</title>
        <authorList>
            <person name="Kim I.S."/>
        </authorList>
    </citation>
    <scope>NUCLEOTIDE SEQUENCE [LARGE SCALE GENOMIC DNA]</scope>
    <source>
        <strain evidence="2 3">YC2-7</strain>
    </source>
</reference>
<accession>A0A848KIA4</accession>
<evidence type="ECO:0000313" key="2">
    <source>
        <dbReference type="EMBL" id="NMN98455.1"/>
    </source>
</evidence>
<feature type="region of interest" description="Disordered" evidence="1">
    <location>
        <begin position="47"/>
        <end position="69"/>
    </location>
</feature>
<reference evidence="2 3" key="1">
    <citation type="submission" date="2019-05" db="EMBL/GenBank/DDBJ databases">
        <authorList>
            <person name="Lee S.D."/>
        </authorList>
    </citation>
    <scope>NUCLEOTIDE SEQUENCE [LARGE SCALE GENOMIC DNA]</scope>
    <source>
        <strain evidence="2 3">YC2-7</strain>
    </source>
</reference>
<dbReference type="AlphaFoldDB" id="A0A848KIA4"/>
<evidence type="ECO:0000256" key="1">
    <source>
        <dbReference type="SAM" id="MobiDB-lite"/>
    </source>
</evidence>